<dbReference type="RefSeq" id="WP_213412435.1">
    <property type="nucleotide sequence ID" value="NZ_BOVK01000031.1"/>
</dbReference>
<dbReference type="Pfam" id="PF12704">
    <property type="entry name" value="MacB_PCD"/>
    <property type="match status" value="1"/>
</dbReference>
<evidence type="ECO:0000313" key="11">
    <source>
        <dbReference type="Proteomes" id="UP000677918"/>
    </source>
</evidence>
<keyword evidence="11" id="KW-1185">Reference proteome</keyword>
<reference evidence="10" key="1">
    <citation type="submission" date="2021-04" db="EMBL/GenBank/DDBJ databases">
        <title>Draft genome sequence of Xylanibacillus composti strain K13.</title>
        <authorList>
            <person name="Uke A."/>
            <person name="Chhe C."/>
            <person name="Baramee S."/>
            <person name="Kosugi A."/>
        </authorList>
    </citation>
    <scope>NUCLEOTIDE SEQUENCE</scope>
    <source>
        <strain evidence="10">K13</strain>
    </source>
</reference>
<feature type="transmembrane region" description="Helical" evidence="7">
    <location>
        <begin position="378"/>
        <end position="402"/>
    </location>
</feature>
<dbReference type="EMBL" id="BOVK01000031">
    <property type="protein sequence ID" value="GIQ69644.1"/>
    <property type="molecule type" value="Genomic_DNA"/>
</dbReference>
<dbReference type="GO" id="GO:0022857">
    <property type="term" value="F:transmembrane transporter activity"/>
    <property type="evidence" value="ECO:0007669"/>
    <property type="project" value="TreeGrafter"/>
</dbReference>
<evidence type="ECO:0000256" key="3">
    <source>
        <dbReference type="ARBA" id="ARBA00022692"/>
    </source>
</evidence>
<evidence type="ECO:0000256" key="5">
    <source>
        <dbReference type="ARBA" id="ARBA00023136"/>
    </source>
</evidence>
<dbReference type="InterPro" id="IPR003838">
    <property type="entry name" value="ABC3_permease_C"/>
</dbReference>
<evidence type="ECO:0000256" key="7">
    <source>
        <dbReference type="SAM" id="Phobius"/>
    </source>
</evidence>
<dbReference type="AlphaFoldDB" id="A0A8J4H2E8"/>
<gene>
    <name evidence="10" type="ORF">XYCOK13_24680</name>
</gene>
<evidence type="ECO:0000259" key="9">
    <source>
        <dbReference type="Pfam" id="PF12704"/>
    </source>
</evidence>
<evidence type="ECO:0000256" key="4">
    <source>
        <dbReference type="ARBA" id="ARBA00022989"/>
    </source>
</evidence>
<evidence type="ECO:0000256" key="1">
    <source>
        <dbReference type="ARBA" id="ARBA00004651"/>
    </source>
</evidence>
<dbReference type="InterPro" id="IPR025857">
    <property type="entry name" value="MacB_PCD"/>
</dbReference>
<sequence length="417" mass="45521">MQVRYVWSELVHRPQRSVVAILSIALGVALFLSLQAYAEGYQNAARKPLTEIGADIIVQREGDIPEAFEGIVFPHSTAPLREEEIAAIREVEGVEDVGRALFFWVFEPDQFIVGLGMDPESDFGPGRLRAAVREGRFLQSSDTGVAVADSSYADQYQLRVGDSVTISGEVFELVGLVDTSRVGNVANANVYLPLADANRLVHEAPNVNAIYTLDEQVTNLLFVKADSVQAAKVSEALQPLLGEKTLVTTPQSFEAVFGTTFQLIDRFGFLVGFTCLILALLSLLRVIVGGLAERKRDIGIMRAVGWKKRDIVKQITRESLVLIMAGWGIGAIAAWGVTHVLRLFTVSIPVPWELSPTPHFMAGGAKELSLTVTLEAAVHLYGLLAALLLCLGIGWCISWWLARNAANLKPVEVLRSE</sequence>
<dbReference type="PANTHER" id="PTHR30572">
    <property type="entry name" value="MEMBRANE COMPONENT OF TRANSPORTER-RELATED"/>
    <property type="match status" value="1"/>
</dbReference>
<keyword evidence="3 7" id="KW-0812">Transmembrane</keyword>
<keyword evidence="4 7" id="KW-1133">Transmembrane helix</keyword>
<dbReference type="Proteomes" id="UP000677918">
    <property type="component" value="Unassembled WGS sequence"/>
</dbReference>
<evidence type="ECO:0000259" key="8">
    <source>
        <dbReference type="Pfam" id="PF02687"/>
    </source>
</evidence>
<feature type="domain" description="ABC3 transporter permease C-terminal" evidence="8">
    <location>
        <begin position="270"/>
        <end position="409"/>
    </location>
</feature>
<keyword evidence="5 7" id="KW-0472">Membrane</keyword>
<dbReference type="Pfam" id="PF02687">
    <property type="entry name" value="FtsX"/>
    <property type="match status" value="1"/>
</dbReference>
<evidence type="ECO:0000313" key="10">
    <source>
        <dbReference type="EMBL" id="GIQ69644.1"/>
    </source>
</evidence>
<protein>
    <recommendedName>
        <fullName evidence="12">ABC transporter permease</fullName>
    </recommendedName>
</protein>
<feature type="transmembrane region" description="Helical" evidence="7">
    <location>
        <begin position="319"/>
        <end position="337"/>
    </location>
</feature>
<dbReference type="GO" id="GO:0005886">
    <property type="term" value="C:plasma membrane"/>
    <property type="evidence" value="ECO:0007669"/>
    <property type="project" value="UniProtKB-SubCell"/>
</dbReference>
<proteinExistence type="inferred from homology"/>
<evidence type="ECO:0000256" key="2">
    <source>
        <dbReference type="ARBA" id="ARBA00022475"/>
    </source>
</evidence>
<comment type="caution">
    <text evidence="10">The sequence shown here is derived from an EMBL/GenBank/DDBJ whole genome shotgun (WGS) entry which is preliminary data.</text>
</comment>
<feature type="transmembrane region" description="Helical" evidence="7">
    <location>
        <begin position="267"/>
        <end position="292"/>
    </location>
</feature>
<comment type="similarity">
    <text evidence="6">Belongs to the ABC-4 integral membrane protein family.</text>
</comment>
<keyword evidence="2" id="KW-1003">Cell membrane</keyword>
<organism evidence="10 11">
    <name type="scientific">Xylanibacillus composti</name>
    <dbReference type="NCBI Taxonomy" id="1572762"/>
    <lineage>
        <taxon>Bacteria</taxon>
        <taxon>Bacillati</taxon>
        <taxon>Bacillota</taxon>
        <taxon>Bacilli</taxon>
        <taxon>Bacillales</taxon>
        <taxon>Paenibacillaceae</taxon>
        <taxon>Xylanibacillus</taxon>
    </lineage>
</organism>
<evidence type="ECO:0000256" key="6">
    <source>
        <dbReference type="ARBA" id="ARBA00038076"/>
    </source>
</evidence>
<comment type="subcellular location">
    <subcellularLocation>
        <location evidence="1">Cell membrane</location>
        <topology evidence="1">Multi-pass membrane protein</topology>
    </subcellularLocation>
</comment>
<dbReference type="InterPro" id="IPR050250">
    <property type="entry name" value="Macrolide_Exporter_MacB"/>
</dbReference>
<accession>A0A8J4H2E8</accession>
<feature type="domain" description="MacB-like periplasmic core" evidence="9">
    <location>
        <begin position="17"/>
        <end position="239"/>
    </location>
</feature>
<dbReference type="PANTHER" id="PTHR30572:SF4">
    <property type="entry name" value="ABC TRANSPORTER PERMEASE YTRF"/>
    <property type="match status" value="1"/>
</dbReference>
<name>A0A8J4H2E8_9BACL</name>
<evidence type="ECO:0008006" key="12">
    <source>
        <dbReference type="Google" id="ProtNLM"/>
    </source>
</evidence>